<dbReference type="InterPro" id="IPR027417">
    <property type="entry name" value="P-loop_NTPase"/>
</dbReference>
<dbReference type="PANTHER" id="PTHR47691:SF3">
    <property type="entry name" value="HTH-TYPE TRANSCRIPTIONAL REGULATOR RV0890C-RELATED"/>
    <property type="match status" value="1"/>
</dbReference>
<proteinExistence type="inferred from homology"/>
<dbReference type="SMART" id="SM01043">
    <property type="entry name" value="BTAD"/>
    <property type="match status" value="1"/>
</dbReference>
<evidence type="ECO:0000313" key="6">
    <source>
        <dbReference type="Proteomes" id="UP001596223"/>
    </source>
</evidence>
<dbReference type="Gene3D" id="3.40.50.300">
    <property type="entry name" value="P-loop containing nucleotide triphosphate hydrolases"/>
    <property type="match status" value="1"/>
</dbReference>
<dbReference type="PANTHER" id="PTHR47691">
    <property type="entry name" value="REGULATOR-RELATED"/>
    <property type="match status" value="1"/>
</dbReference>
<dbReference type="SUPFAM" id="SSF48452">
    <property type="entry name" value="TPR-like"/>
    <property type="match status" value="1"/>
</dbReference>
<comment type="caution">
    <text evidence="5">The sequence shown here is derived from an EMBL/GenBank/DDBJ whole genome shotgun (WGS) entry which is preliminary data.</text>
</comment>
<dbReference type="InterPro" id="IPR005158">
    <property type="entry name" value="BTAD"/>
</dbReference>
<keyword evidence="2 3" id="KW-0238">DNA-binding</keyword>
<accession>A0ABW1JLD1</accession>
<sequence>MLEVRVLGGPALRIDGRDLPFPAGRPGRLLVSLLLARGRVVPTGQLYEDVWPDSEPGDPRAALHTTVARLRRSLGAYGSAVQRSGAGYRLDAGSLDADTFTALATDHAHESADTRRTRLETALALWQGGPWGEFAADLAFADTQRLTALHTTLREDYAETLLGTGQVRATTDLLRTLVAEQPLRERRVELLLLALERVGATEEALACYATYRERLADEQGLDPAPHLRDLHTRILRREHTRNPTVRAPTVGELFGRDTHLSVIDQHRWVTVVGPGGVGKTSAAAATATRRAHWWADLAEVATPEAVWHNVIDAVGAQTVPGGDLEPALRHRFSHLEGVLVLDNCEHVPVAAARIARLALAVSADLRVLATSRRRMGLPEEQVFALPPLRLPSVDDDESPAVALFRARAEAVCPDFRADPDAIARLVRRLDGLPLAIELAAGRMGTMTLADLDRRPGPRLDLLRSAAPFGARRQHTLTATITWSYDLLDPDEARALRWIAVFTGRFDLPAAEALLGARAADLVSRLVENSLLTWTGTGLYRLLDTVRDFARGHTDADELDRIRRAHARWVAEQTALADAGMHGPDEKRWATIQDALAREAAAVATWALPVADPVLIDIVVAVRHWAYLRLRPDILRWACELHSAHPADSALSSAAATYSWLVGDHDRAHRYGRAAVEQAEPGTRAEWVALDILSDELLTAGDFGAAAAMATRAHAQARARDDLTATAMSTVSLALAVIYAGQDPTALLARAHDEAARANNPTCYAWLAYTEGEAYAQIDDEKATAALESAAALASTVGNRIVAGVSRTAAASLHARSATPDLTTITEAVDALKFWAGSGNDQLLRTCLRNLIPLFHHLALPALAVELSATAHTHLAAGAEATRLTAILTTTESLLTAQQRSQAHTRGAHHTPDTAAHLALTTLTRIASDLTPEK</sequence>
<evidence type="ECO:0000256" key="3">
    <source>
        <dbReference type="PROSITE-ProRule" id="PRU01091"/>
    </source>
</evidence>
<dbReference type="Pfam" id="PF00486">
    <property type="entry name" value="Trans_reg_C"/>
    <property type="match status" value="1"/>
</dbReference>
<dbReference type="SUPFAM" id="SSF46894">
    <property type="entry name" value="C-terminal effector domain of the bipartite response regulators"/>
    <property type="match status" value="1"/>
</dbReference>
<comment type="similarity">
    <text evidence="1">Belongs to the AfsR/DnrI/RedD regulatory family.</text>
</comment>
<evidence type="ECO:0000259" key="4">
    <source>
        <dbReference type="PROSITE" id="PS51755"/>
    </source>
</evidence>
<name>A0ABW1JLD1_9NOCA</name>
<dbReference type="Pfam" id="PF03704">
    <property type="entry name" value="BTAD"/>
    <property type="match status" value="1"/>
</dbReference>
<dbReference type="SMART" id="SM00862">
    <property type="entry name" value="Trans_reg_C"/>
    <property type="match status" value="1"/>
</dbReference>
<dbReference type="Proteomes" id="UP001596223">
    <property type="component" value="Unassembled WGS sequence"/>
</dbReference>
<dbReference type="RefSeq" id="WP_378599833.1">
    <property type="nucleotide sequence ID" value="NZ_JBHSQN010000002.1"/>
</dbReference>
<protein>
    <submittedName>
        <fullName evidence="5">BTAD domain-containing putative transcriptional regulator</fullName>
    </submittedName>
</protein>
<dbReference type="InterPro" id="IPR011990">
    <property type="entry name" value="TPR-like_helical_dom_sf"/>
</dbReference>
<organism evidence="5 6">
    <name type="scientific">Nocardia lasii</name>
    <dbReference type="NCBI Taxonomy" id="1616107"/>
    <lineage>
        <taxon>Bacteria</taxon>
        <taxon>Bacillati</taxon>
        <taxon>Actinomycetota</taxon>
        <taxon>Actinomycetes</taxon>
        <taxon>Mycobacteriales</taxon>
        <taxon>Nocardiaceae</taxon>
        <taxon>Nocardia</taxon>
    </lineage>
</organism>
<reference evidence="6" key="1">
    <citation type="journal article" date="2019" name="Int. J. Syst. Evol. Microbiol.">
        <title>The Global Catalogue of Microorganisms (GCM) 10K type strain sequencing project: providing services to taxonomists for standard genome sequencing and annotation.</title>
        <authorList>
            <consortium name="The Broad Institute Genomics Platform"/>
            <consortium name="The Broad Institute Genome Sequencing Center for Infectious Disease"/>
            <person name="Wu L."/>
            <person name="Ma J."/>
        </authorList>
    </citation>
    <scope>NUCLEOTIDE SEQUENCE [LARGE SCALE GENOMIC DNA]</scope>
    <source>
        <strain evidence="6">CCUG 36956</strain>
    </source>
</reference>
<dbReference type="InterPro" id="IPR036388">
    <property type="entry name" value="WH-like_DNA-bd_sf"/>
</dbReference>
<evidence type="ECO:0000256" key="2">
    <source>
        <dbReference type="ARBA" id="ARBA00023125"/>
    </source>
</evidence>
<dbReference type="EMBL" id="JBHSQN010000002">
    <property type="protein sequence ID" value="MFC6010221.1"/>
    <property type="molecule type" value="Genomic_DNA"/>
</dbReference>
<dbReference type="CDD" id="cd15831">
    <property type="entry name" value="BTAD"/>
    <property type="match status" value="1"/>
</dbReference>
<dbReference type="SUPFAM" id="SSF52540">
    <property type="entry name" value="P-loop containing nucleoside triphosphate hydrolases"/>
    <property type="match status" value="1"/>
</dbReference>
<evidence type="ECO:0000256" key="1">
    <source>
        <dbReference type="ARBA" id="ARBA00005820"/>
    </source>
</evidence>
<keyword evidence="6" id="KW-1185">Reference proteome</keyword>
<dbReference type="Gene3D" id="1.25.40.10">
    <property type="entry name" value="Tetratricopeptide repeat domain"/>
    <property type="match status" value="1"/>
</dbReference>
<dbReference type="InterPro" id="IPR016032">
    <property type="entry name" value="Sig_transdc_resp-reg_C-effctor"/>
</dbReference>
<feature type="domain" description="OmpR/PhoB-type" evidence="4">
    <location>
        <begin position="1"/>
        <end position="92"/>
    </location>
</feature>
<gene>
    <name evidence="5" type="ORF">ACFP3H_04095</name>
</gene>
<dbReference type="InterPro" id="IPR001867">
    <property type="entry name" value="OmpR/PhoB-type_DNA-bd"/>
</dbReference>
<feature type="DNA-binding region" description="OmpR/PhoB-type" evidence="3">
    <location>
        <begin position="1"/>
        <end position="92"/>
    </location>
</feature>
<dbReference type="Gene3D" id="1.10.10.10">
    <property type="entry name" value="Winged helix-like DNA-binding domain superfamily/Winged helix DNA-binding domain"/>
    <property type="match status" value="1"/>
</dbReference>
<dbReference type="PROSITE" id="PS51755">
    <property type="entry name" value="OMPR_PHOB"/>
    <property type="match status" value="1"/>
</dbReference>
<evidence type="ECO:0000313" key="5">
    <source>
        <dbReference type="EMBL" id="MFC6010221.1"/>
    </source>
</evidence>